<accession>A0A7W3JPC7</accession>
<keyword evidence="2" id="KW-0732">Signal</keyword>
<comment type="caution">
    <text evidence="3">The sequence shown here is derived from an EMBL/GenBank/DDBJ whole genome shotgun (WGS) entry which is preliminary data.</text>
</comment>
<feature type="signal peptide" evidence="2">
    <location>
        <begin position="1"/>
        <end position="25"/>
    </location>
</feature>
<dbReference type="EMBL" id="JACGWY010000002">
    <property type="protein sequence ID" value="MBA8816564.1"/>
    <property type="molecule type" value="Genomic_DNA"/>
</dbReference>
<evidence type="ECO:0000256" key="1">
    <source>
        <dbReference type="SAM" id="MobiDB-lite"/>
    </source>
</evidence>
<protein>
    <recommendedName>
        <fullName evidence="5">Membrane lipoprotein</fullName>
    </recommendedName>
</protein>
<gene>
    <name evidence="3" type="ORF">FHX48_001637</name>
</gene>
<evidence type="ECO:0000313" key="3">
    <source>
        <dbReference type="EMBL" id="MBA8816564.1"/>
    </source>
</evidence>
<dbReference type="Proteomes" id="UP000526083">
    <property type="component" value="Unassembled WGS sequence"/>
</dbReference>
<evidence type="ECO:0000256" key="2">
    <source>
        <dbReference type="SAM" id="SignalP"/>
    </source>
</evidence>
<dbReference type="RefSeq" id="WP_310734840.1">
    <property type="nucleotide sequence ID" value="NZ_JAAOZB010000001.1"/>
</dbReference>
<proteinExistence type="predicted"/>
<dbReference type="AlphaFoldDB" id="A0A7W3JPC7"/>
<feature type="region of interest" description="Disordered" evidence="1">
    <location>
        <begin position="185"/>
        <end position="211"/>
    </location>
</feature>
<dbReference type="PROSITE" id="PS51257">
    <property type="entry name" value="PROKAR_LIPOPROTEIN"/>
    <property type="match status" value="1"/>
</dbReference>
<feature type="chain" id="PRO_5039006979" description="Membrane lipoprotein" evidence="2">
    <location>
        <begin position="26"/>
        <end position="211"/>
    </location>
</feature>
<reference evidence="3 4" key="1">
    <citation type="submission" date="2020-07" db="EMBL/GenBank/DDBJ databases">
        <title>Sequencing the genomes of 1000 actinobacteria strains.</title>
        <authorList>
            <person name="Klenk H.-P."/>
        </authorList>
    </citation>
    <scope>NUCLEOTIDE SEQUENCE [LARGE SCALE GENOMIC DNA]</scope>
    <source>
        <strain evidence="3 4">DSM 27576</strain>
    </source>
</reference>
<name>A0A7W3JPC7_9MICO</name>
<organism evidence="3 4">
    <name type="scientific">Microbacterium halimionae</name>
    <dbReference type="NCBI Taxonomy" id="1526413"/>
    <lineage>
        <taxon>Bacteria</taxon>
        <taxon>Bacillati</taxon>
        <taxon>Actinomycetota</taxon>
        <taxon>Actinomycetes</taxon>
        <taxon>Micrococcales</taxon>
        <taxon>Microbacteriaceae</taxon>
        <taxon>Microbacterium</taxon>
    </lineage>
</organism>
<keyword evidence="4" id="KW-1185">Reference proteome</keyword>
<sequence>MNRIPRRRSPAAMIATTVVVSISLAGCGTPGTGATEASADSIAERVSVLGISPELVYTTDVEGYDLAPQSVAQAGENGISATWFNNSTGAMVTIRTESGDLTAASCASTPMWDGPDEPVTCTNDEDVWRRVSSGIHEYVAQRTNALIWVNGSGDVPPADLLKAANAAHVPSNAELETLFSDMPTTTAEPVQRGDIPEHGDGAPIDPSAPGG</sequence>
<evidence type="ECO:0000313" key="4">
    <source>
        <dbReference type="Proteomes" id="UP000526083"/>
    </source>
</evidence>
<evidence type="ECO:0008006" key="5">
    <source>
        <dbReference type="Google" id="ProtNLM"/>
    </source>
</evidence>